<proteinExistence type="predicted"/>
<feature type="compositionally biased region" description="Polar residues" evidence="1">
    <location>
        <begin position="13"/>
        <end position="26"/>
    </location>
</feature>
<reference evidence="2" key="1">
    <citation type="submission" date="2019-05" db="EMBL/GenBank/DDBJ databases">
        <title>Metatranscriptomic reconstruction reveals RNA viruses with the potential to shape carbon cycling in soil.</title>
        <authorList>
            <person name="Starr E.P."/>
            <person name="Nuccio E."/>
            <person name="Pett-Ridge J."/>
            <person name="Banfield J.F."/>
            <person name="Firestone M.K."/>
        </authorList>
    </citation>
    <scope>NUCLEOTIDE SEQUENCE</scope>
    <source>
        <strain evidence="2">H4_Bulk_46_scaffold_310_e_137_1</strain>
    </source>
</reference>
<sequence>FMVLFSSFDQSNTYEGGSFSRQTPPLTKSRDTISKTRPIGSTLGEFELFKSSISSPGRTTSSRRRTHYDLDYGSGNVDRNHDQDSITASFSPSSATISKTTMNNIMESSLVTCNQLISSNINSMLRNVNPLSRNYSLFRNIVELRDIPRSIVSLQKTAQDLIVLRKSLNLGNWSLAVHDLRKLSKHIPDEYLSYQFGWRQLYNDVTDLLVKPAIITKQINFLLDRSGKDTSFRTKKEVLLPSTTEAQGFDYVTSYYAESQSSTTHRLARKATLRLVVNTNFEFPKIDLPKFRKELFLDKLGVYPTITDLYNLTPWSWLIDWFTGFGNYVQLMEDVSRDRRLINWGLITAELGGSLTTEFKSKSTSTFTQGTLTDYSSVNTDSENRHASTYDFKAVVRKNVANATSGLNLISDPGSLTLYQKSILGALLAQRVKSQKR</sequence>
<feature type="region of interest" description="Disordered" evidence="1">
    <location>
        <begin position="13"/>
        <end position="37"/>
    </location>
</feature>
<feature type="non-terminal residue" evidence="2">
    <location>
        <position position="1"/>
    </location>
</feature>
<protein>
    <recommendedName>
        <fullName evidence="3">Maturation</fullName>
    </recommendedName>
</protein>
<gene>
    <name evidence="2" type="ORF">H4Bulk46310e1371_000004</name>
</gene>
<dbReference type="EMBL" id="MN033481">
    <property type="protein sequence ID" value="QDH87569.1"/>
    <property type="molecule type" value="Genomic_RNA"/>
</dbReference>
<organism evidence="2">
    <name type="scientific">Leviviridae sp</name>
    <dbReference type="NCBI Taxonomy" id="2027243"/>
    <lineage>
        <taxon>Viruses</taxon>
        <taxon>Riboviria</taxon>
        <taxon>Orthornavirae</taxon>
        <taxon>Lenarviricota</taxon>
        <taxon>Leviviricetes</taxon>
        <taxon>Norzivirales</taxon>
        <taxon>Fiersviridae</taxon>
    </lineage>
</organism>
<evidence type="ECO:0000313" key="2">
    <source>
        <dbReference type="EMBL" id="QDH87569.1"/>
    </source>
</evidence>
<name>A0A514D1T5_9VIRU</name>
<accession>A0A514D1T5</accession>
<evidence type="ECO:0008006" key="3">
    <source>
        <dbReference type="Google" id="ProtNLM"/>
    </source>
</evidence>
<evidence type="ECO:0000256" key="1">
    <source>
        <dbReference type="SAM" id="MobiDB-lite"/>
    </source>
</evidence>